<protein>
    <submittedName>
        <fullName evidence="2">Diacylglycerol kinase eta-like protein</fullName>
    </submittedName>
</protein>
<name>A0AAV3ZS63_9GAST</name>
<keyword evidence="2" id="KW-0418">Kinase</keyword>
<dbReference type="Proteomes" id="UP000735302">
    <property type="component" value="Unassembled WGS sequence"/>
</dbReference>
<reference evidence="2 3" key="1">
    <citation type="journal article" date="2021" name="Elife">
        <title>Chloroplast acquisition without the gene transfer in kleptoplastic sea slugs, Plakobranchus ocellatus.</title>
        <authorList>
            <person name="Maeda T."/>
            <person name="Takahashi S."/>
            <person name="Yoshida T."/>
            <person name="Shimamura S."/>
            <person name="Takaki Y."/>
            <person name="Nagai Y."/>
            <person name="Toyoda A."/>
            <person name="Suzuki Y."/>
            <person name="Arimoto A."/>
            <person name="Ishii H."/>
            <person name="Satoh N."/>
            <person name="Nishiyama T."/>
            <person name="Hasebe M."/>
            <person name="Maruyama T."/>
            <person name="Minagawa J."/>
            <person name="Obokata J."/>
            <person name="Shigenobu S."/>
        </authorList>
    </citation>
    <scope>NUCLEOTIDE SEQUENCE [LARGE SCALE GENOMIC DNA]</scope>
</reference>
<dbReference type="GO" id="GO:0016301">
    <property type="term" value="F:kinase activity"/>
    <property type="evidence" value="ECO:0007669"/>
    <property type="project" value="UniProtKB-KW"/>
</dbReference>
<organism evidence="2 3">
    <name type="scientific">Plakobranchus ocellatus</name>
    <dbReference type="NCBI Taxonomy" id="259542"/>
    <lineage>
        <taxon>Eukaryota</taxon>
        <taxon>Metazoa</taxon>
        <taxon>Spiralia</taxon>
        <taxon>Lophotrochozoa</taxon>
        <taxon>Mollusca</taxon>
        <taxon>Gastropoda</taxon>
        <taxon>Heterobranchia</taxon>
        <taxon>Euthyneura</taxon>
        <taxon>Panpulmonata</taxon>
        <taxon>Sacoglossa</taxon>
        <taxon>Placobranchoidea</taxon>
        <taxon>Plakobranchidae</taxon>
        <taxon>Plakobranchus</taxon>
    </lineage>
</organism>
<feature type="region of interest" description="Disordered" evidence="1">
    <location>
        <begin position="1"/>
        <end position="37"/>
    </location>
</feature>
<dbReference type="AlphaFoldDB" id="A0AAV3ZS63"/>
<sequence length="74" mass="8332">MAAPVAISPKQVVSSTKTRHEQTGQEESSDSDGETEPARIFHRRISTNRHIKTAAYNQIPPRYTTIVGWIKKNL</sequence>
<keyword evidence="2" id="KW-0808">Transferase</keyword>
<evidence type="ECO:0000313" key="2">
    <source>
        <dbReference type="EMBL" id="GFN98173.1"/>
    </source>
</evidence>
<evidence type="ECO:0000256" key="1">
    <source>
        <dbReference type="SAM" id="MobiDB-lite"/>
    </source>
</evidence>
<keyword evidence="3" id="KW-1185">Reference proteome</keyword>
<accession>A0AAV3ZS63</accession>
<proteinExistence type="predicted"/>
<dbReference type="EMBL" id="BLXT01002832">
    <property type="protein sequence ID" value="GFN98173.1"/>
    <property type="molecule type" value="Genomic_DNA"/>
</dbReference>
<comment type="caution">
    <text evidence="2">The sequence shown here is derived from an EMBL/GenBank/DDBJ whole genome shotgun (WGS) entry which is preliminary data.</text>
</comment>
<gene>
    <name evidence="2" type="ORF">PoB_002467900</name>
</gene>
<evidence type="ECO:0000313" key="3">
    <source>
        <dbReference type="Proteomes" id="UP000735302"/>
    </source>
</evidence>